<keyword evidence="2" id="KW-1185">Reference proteome</keyword>
<evidence type="ECO:0000313" key="2">
    <source>
        <dbReference type="Proteomes" id="UP001501116"/>
    </source>
</evidence>
<name>A0ABN2Q002_9PSEU</name>
<organism evidence="1 2">
    <name type="scientific">Amycolatopsis minnesotensis</name>
    <dbReference type="NCBI Taxonomy" id="337894"/>
    <lineage>
        <taxon>Bacteria</taxon>
        <taxon>Bacillati</taxon>
        <taxon>Actinomycetota</taxon>
        <taxon>Actinomycetes</taxon>
        <taxon>Pseudonocardiales</taxon>
        <taxon>Pseudonocardiaceae</taxon>
        <taxon>Amycolatopsis</taxon>
    </lineage>
</organism>
<proteinExistence type="predicted"/>
<evidence type="ECO:0008006" key="3">
    <source>
        <dbReference type="Google" id="ProtNLM"/>
    </source>
</evidence>
<sequence>MKPGVLAAAIGDAGAEQVSGFIESPFNPLVNQVAARCLTASTVPGERTGMVLVSVFGDSGTTDLASELLVGGQPHNALLFMQATANAILGYLSAEFGISGPLLSVSTTEDPLQLVELLLDGDELDQVLLIGIELAATARTAAAHHVLGTEPQAEDVAVALLLGPAGDGPPAVPPEAGLPGLLAMANTCEYAQVRGHQGGQP</sequence>
<protein>
    <recommendedName>
        <fullName evidence="3">Beta-ketoacyl synthase N-terminal domain-containing protein</fullName>
    </recommendedName>
</protein>
<evidence type="ECO:0000313" key="1">
    <source>
        <dbReference type="EMBL" id="GAA1939762.1"/>
    </source>
</evidence>
<dbReference type="Proteomes" id="UP001501116">
    <property type="component" value="Unassembled WGS sequence"/>
</dbReference>
<dbReference type="EMBL" id="BAAANN010000001">
    <property type="protein sequence ID" value="GAA1939762.1"/>
    <property type="molecule type" value="Genomic_DNA"/>
</dbReference>
<reference evidence="1 2" key="1">
    <citation type="journal article" date="2019" name="Int. J. Syst. Evol. Microbiol.">
        <title>The Global Catalogue of Microorganisms (GCM) 10K type strain sequencing project: providing services to taxonomists for standard genome sequencing and annotation.</title>
        <authorList>
            <consortium name="The Broad Institute Genomics Platform"/>
            <consortium name="The Broad Institute Genome Sequencing Center for Infectious Disease"/>
            <person name="Wu L."/>
            <person name="Ma J."/>
        </authorList>
    </citation>
    <scope>NUCLEOTIDE SEQUENCE [LARGE SCALE GENOMIC DNA]</scope>
    <source>
        <strain evidence="1 2">JCM 14545</strain>
    </source>
</reference>
<dbReference type="InterPro" id="IPR016039">
    <property type="entry name" value="Thiolase-like"/>
</dbReference>
<gene>
    <name evidence="1" type="ORF">GCM10009754_03620</name>
</gene>
<dbReference type="SUPFAM" id="SSF53901">
    <property type="entry name" value="Thiolase-like"/>
    <property type="match status" value="1"/>
</dbReference>
<comment type="caution">
    <text evidence="1">The sequence shown here is derived from an EMBL/GenBank/DDBJ whole genome shotgun (WGS) entry which is preliminary data.</text>
</comment>
<accession>A0ABN2Q002</accession>
<dbReference type="RefSeq" id="WP_344412596.1">
    <property type="nucleotide sequence ID" value="NZ_BAAANN010000001.1"/>
</dbReference>